<gene>
    <name evidence="2" type="ORF">SAMN05216275_11374</name>
</gene>
<proteinExistence type="predicted"/>
<dbReference type="SUPFAM" id="SSF56601">
    <property type="entry name" value="beta-lactamase/transpeptidase-like"/>
    <property type="match status" value="1"/>
</dbReference>
<dbReference type="AlphaFoldDB" id="A0A1I3USX0"/>
<accession>A0A1I3USX0</accession>
<evidence type="ECO:0000256" key="1">
    <source>
        <dbReference type="SAM" id="MobiDB-lite"/>
    </source>
</evidence>
<name>A0A1I3USX0_9ACTN</name>
<dbReference type="InterPro" id="IPR012338">
    <property type="entry name" value="Beta-lactam/transpept-like"/>
</dbReference>
<feature type="compositionally biased region" description="Low complexity" evidence="1">
    <location>
        <begin position="62"/>
        <end position="75"/>
    </location>
</feature>
<feature type="region of interest" description="Disordered" evidence="1">
    <location>
        <begin position="38"/>
        <end position="75"/>
    </location>
</feature>
<dbReference type="Proteomes" id="UP000199111">
    <property type="component" value="Unassembled WGS sequence"/>
</dbReference>
<organism evidence="2 3">
    <name type="scientific">Streptosporangium canum</name>
    <dbReference type="NCBI Taxonomy" id="324952"/>
    <lineage>
        <taxon>Bacteria</taxon>
        <taxon>Bacillati</taxon>
        <taxon>Actinomycetota</taxon>
        <taxon>Actinomycetes</taxon>
        <taxon>Streptosporangiales</taxon>
        <taxon>Streptosporangiaceae</taxon>
        <taxon>Streptosporangium</taxon>
    </lineage>
</organism>
<dbReference type="RefSeq" id="WP_093888555.1">
    <property type="nucleotide sequence ID" value="NZ_FOQY01000013.1"/>
</dbReference>
<reference evidence="3" key="1">
    <citation type="submission" date="2016-10" db="EMBL/GenBank/DDBJ databases">
        <authorList>
            <person name="Varghese N."/>
            <person name="Submissions S."/>
        </authorList>
    </citation>
    <scope>NUCLEOTIDE SEQUENCE [LARGE SCALE GENOMIC DNA]</scope>
    <source>
        <strain evidence="3">CGMCC 4.2126</strain>
    </source>
</reference>
<dbReference type="Gene3D" id="3.40.710.10">
    <property type="entry name" value="DD-peptidase/beta-lactamase superfamily"/>
    <property type="match status" value="1"/>
</dbReference>
<evidence type="ECO:0000313" key="3">
    <source>
        <dbReference type="Proteomes" id="UP000199111"/>
    </source>
</evidence>
<dbReference type="EMBL" id="FOQY01000013">
    <property type="protein sequence ID" value="SFJ85903.1"/>
    <property type="molecule type" value="Genomic_DNA"/>
</dbReference>
<evidence type="ECO:0000313" key="2">
    <source>
        <dbReference type="EMBL" id="SFJ85903.1"/>
    </source>
</evidence>
<dbReference type="GeneID" id="96299798"/>
<sequence>MLLNRTSGLFDCTEDAAIGAVLEPVTGASLADPVRDRIGRPLNLKPTYGTPPPARRFPTGSAAGRRGPTAAGTPA</sequence>
<protein>
    <submittedName>
        <fullName evidence="2">Beta-lactamase</fullName>
    </submittedName>
</protein>
<keyword evidence="3" id="KW-1185">Reference proteome</keyword>